<organism evidence="3 4">
    <name type="scientific">Brassica cretica</name>
    <name type="common">Mustard</name>
    <dbReference type="NCBI Taxonomy" id="69181"/>
    <lineage>
        <taxon>Eukaryota</taxon>
        <taxon>Viridiplantae</taxon>
        <taxon>Streptophyta</taxon>
        <taxon>Embryophyta</taxon>
        <taxon>Tracheophyta</taxon>
        <taxon>Spermatophyta</taxon>
        <taxon>Magnoliopsida</taxon>
        <taxon>eudicotyledons</taxon>
        <taxon>Gunneridae</taxon>
        <taxon>Pentapetalae</taxon>
        <taxon>rosids</taxon>
        <taxon>malvids</taxon>
        <taxon>Brassicales</taxon>
        <taxon>Brassicaceae</taxon>
        <taxon>Brassiceae</taxon>
        <taxon>Brassica</taxon>
    </lineage>
</organism>
<feature type="transmembrane region" description="Helical" evidence="2">
    <location>
        <begin position="100"/>
        <end position="122"/>
    </location>
</feature>
<sequence length="131" mass="14292">MISDSSGENQNEESSKGVSGLDSGDAECDLGEEGEEGEEAALSKEEHASFPRGSIETEDTGLPDTTLGLSIMQDRVRILTKATPTMSKDEFSVVVVPLRVFVLVFWPCEAFVVVTLEPFLLFRTQLNFSKS</sequence>
<evidence type="ECO:0000313" key="3">
    <source>
        <dbReference type="EMBL" id="KAF3499226.1"/>
    </source>
</evidence>
<accession>A0A8S9NAZ6</accession>
<keyword evidence="2" id="KW-0472">Membrane</keyword>
<evidence type="ECO:0000313" key="4">
    <source>
        <dbReference type="Proteomes" id="UP000712600"/>
    </source>
</evidence>
<name>A0A8S9NAZ6_BRACR</name>
<dbReference type="AlphaFoldDB" id="A0A8S9NAZ6"/>
<gene>
    <name evidence="3" type="ORF">F2Q69_00043178</name>
</gene>
<feature type="region of interest" description="Disordered" evidence="1">
    <location>
        <begin position="1"/>
        <end position="66"/>
    </location>
</feature>
<keyword evidence="2" id="KW-0812">Transmembrane</keyword>
<feature type="compositionally biased region" description="Acidic residues" evidence="1">
    <location>
        <begin position="24"/>
        <end position="39"/>
    </location>
</feature>
<reference evidence="3" key="1">
    <citation type="submission" date="2019-12" db="EMBL/GenBank/DDBJ databases">
        <title>Genome sequencing and annotation of Brassica cretica.</title>
        <authorList>
            <person name="Studholme D.J."/>
            <person name="Sarris P."/>
        </authorList>
    </citation>
    <scope>NUCLEOTIDE SEQUENCE</scope>
    <source>
        <strain evidence="3">PFS-109/04</strain>
        <tissue evidence="3">Leaf</tissue>
    </source>
</reference>
<comment type="caution">
    <text evidence="3">The sequence shown here is derived from an EMBL/GenBank/DDBJ whole genome shotgun (WGS) entry which is preliminary data.</text>
</comment>
<protein>
    <submittedName>
        <fullName evidence="3">Uncharacterized protein</fullName>
    </submittedName>
</protein>
<keyword evidence="2" id="KW-1133">Transmembrane helix</keyword>
<dbReference type="EMBL" id="QGKX02001621">
    <property type="protein sequence ID" value="KAF3499226.1"/>
    <property type="molecule type" value="Genomic_DNA"/>
</dbReference>
<dbReference type="Proteomes" id="UP000712600">
    <property type="component" value="Unassembled WGS sequence"/>
</dbReference>
<evidence type="ECO:0000256" key="1">
    <source>
        <dbReference type="SAM" id="MobiDB-lite"/>
    </source>
</evidence>
<evidence type="ECO:0000256" key="2">
    <source>
        <dbReference type="SAM" id="Phobius"/>
    </source>
</evidence>
<proteinExistence type="predicted"/>